<evidence type="ECO:0000313" key="1">
    <source>
        <dbReference type="EMBL" id="MBA0786113.1"/>
    </source>
</evidence>
<reference evidence="1 2" key="1">
    <citation type="journal article" date="2019" name="Genome Biol. Evol.">
        <title>Insights into the evolution of the New World diploid cottons (Gossypium, subgenus Houzingenia) based on genome sequencing.</title>
        <authorList>
            <person name="Grover C.E."/>
            <person name="Arick M.A. 2nd"/>
            <person name="Thrash A."/>
            <person name="Conover J.L."/>
            <person name="Sanders W.S."/>
            <person name="Peterson D.G."/>
            <person name="Frelichowski J.E."/>
            <person name="Scheffler J.A."/>
            <person name="Scheffler B.E."/>
            <person name="Wendel J.F."/>
        </authorList>
    </citation>
    <scope>NUCLEOTIDE SEQUENCE [LARGE SCALE GENOMIC DNA]</scope>
    <source>
        <strain evidence="1">8</strain>
        <tissue evidence="1">Leaf</tissue>
    </source>
</reference>
<dbReference type="Proteomes" id="UP000593568">
    <property type="component" value="Unassembled WGS sequence"/>
</dbReference>
<keyword evidence="2" id="KW-1185">Reference proteome</keyword>
<accession>A0A7J9FLD5</accession>
<sequence>MIPKDSTVVPAVEEFYASFGTKNLEKLKDIHGK</sequence>
<proteinExistence type="predicted"/>
<evidence type="ECO:0000313" key="2">
    <source>
        <dbReference type="Proteomes" id="UP000593568"/>
    </source>
</evidence>
<name>A0A7J9FLD5_9ROSI</name>
<protein>
    <submittedName>
        <fullName evidence="1">Uncharacterized protein</fullName>
    </submittedName>
</protein>
<organism evidence="1 2">
    <name type="scientific">Gossypium trilobum</name>
    <dbReference type="NCBI Taxonomy" id="34281"/>
    <lineage>
        <taxon>Eukaryota</taxon>
        <taxon>Viridiplantae</taxon>
        <taxon>Streptophyta</taxon>
        <taxon>Embryophyta</taxon>
        <taxon>Tracheophyta</taxon>
        <taxon>Spermatophyta</taxon>
        <taxon>Magnoliopsida</taxon>
        <taxon>eudicotyledons</taxon>
        <taxon>Gunneridae</taxon>
        <taxon>Pentapetalae</taxon>
        <taxon>rosids</taxon>
        <taxon>malvids</taxon>
        <taxon>Malvales</taxon>
        <taxon>Malvaceae</taxon>
        <taxon>Malvoideae</taxon>
        <taxon>Gossypium</taxon>
    </lineage>
</organism>
<dbReference type="AlphaFoldDB" id="A0A7J9FLD5"/>
<dbReference type="EMBL" id="JABEZW010221667">
    <property type="protein sequence ID" value="MBA0786113.1"/>
    <property type="molecule type" value="Genomic_DNA"/>
</dbReference>
<gene>
    <name evidence="1" type="ORF">Gotri_027571</name>
</gene>
<comment type="caution">
    <text evidence="1">The sequence shown here is derived from an EMBL/GenBank/DDBJ whole genome shotgun (WGS) entry which is preliminary data.</text>
</comment>